<protein>
    <submittedName>
        <fullName evidence="8">Tyrosine-type recombinase/integrase</fullName>
    </submittedName>
</protein>
<dbReference type="Pfam" id="PF02899">
    <property type="entry name" value="Phage_int_SAM_1"/>
    <property type="match status" value="1"/>
</dbReference>
<dbReference type="PANTHER" id="PTHR30349">
    <property type="entry name" value="PHAGE INTEGRASE-RELATED"/>
    <property type="match status" value="1"/>
</dbReference>
<dbReference type="RefSeq" id="WP_413277772.1">
    <property type="nucleotide sequence ID" value="NZ_JBHFNT010000106.1"/>
</dbReference>
<dbReference type="Gene3D" id="1.10.150.130">
    <property type="match status" value="1"/>
</dbReference>
<gene>
    <name evidence="8" type="ORF">ACE1CA_12575</name>
</gene>
<dbReference type="InterPro" id="IPR044068">
    <property type="entry name" value="CB"/>
</dbReference>
<evidence type="ECO:0000313" key="9">
    <source>
        <dbReference type="Proteomes" id="UP001576780"/>
    </source>
</evidence>
<reference evidence="8 9" key="1">
    <citation type="submission" date="2024-09" db="EMBL/GenBank/DDBJ databases">
        <title>Floridaenema gen nov. (Aerosakkonemataceae, Aerosakkonematales ord. nov., Cyanobacteria) from benthic tropical and subtropical fresh waters, with the description of four new species.</title>
        <authorList>
            <person name="Moretto J.A."/>
            <person name="Berthold D.E."/>
            <person name="Lefler F.W."/>
            <person name="Huang I.-S."/>
            <person name="Laughinghouse H. IV."/>
        </authorList>
    </citation>
    <scope>NUCLEOTIDE SEQUENCE [LARGE SCALE GENOMIC DNA]</scope>
    <source>
        <strain evidence="8 9">BLCC-F167</strain>
    </source>
</reference>
<evidence type="ECO:0000256" key="1">
    <source>
        <dbReference type="ARBA" id="ARBA00008857"/>
    </source>
</evidence>
<evidence type="ECO:0000256" key="5">
    <source>
        <dbReference type="PROSITE-ProRule" id="PRU01248"/>
    </source>
</evidence>
<dbReference type="InterPro" id="IPR010998">
    <property type="entry name" value="Integrase_recombinase_N"/>
</dbReference>
<keyword evidence="3 5" id="KW-0238">DNA-binding</keyword>
<dbReference type="EMBL" id="JBHFNT010000106">
    <property type="protein sequence ID" value="MFB2835358.1"/>
    <property type="molecule type" value="Genomic_DNA"/>
</dbReference>
<dbReference type="SUPFAM" id="SSF56349">
    <property type="entry name" value="DNA breaking-rejoining enzymes"/>
    <property type="match status" value="1"/>
</dbReference>
<dbReference type="InterPro" id="IPR011010">
    <property type="entry name" value="DNA_brk_join_enz"/>
</dbReference>
<dbReference type="InterPro" id="IPR004107">
    <property type="entry name" value="Integrase_SAM-like_N"/>
</dbReference>
<evidence type="ECO:0000259" key="7">
    <source>
        <dbReference type="PROSITE" id="PS51900"/>
    </source>
</evidence>
<evidence type="ECO:0000259" key="6">
    <source>
        <dbReference type="PROSITE" id="PS51898"/>
    </source>
</evidence>
<sequence>MSSTAVLVPVKLWNKTALLSEGLISATPLVQVETNEELIELWLANKKSRHTRRAYQQDIDYFLGFIENKPLPLVTGNDLIAYKQALERSLNQKKVGETISPNTVARRLLGVRSLFSFACDKARLLPFNVAKVLEPSRFRDRRSERILTESQVLMMIGMEPSKEKKLLMRFLYDTGCRISELTSLRWKHLIELESGCGLAVLLGKGDKVRNVIIPAPTWTELMTMGNIASPNDPVFEGRGKRAISQTEIRRIIQAAAERAGINKNVSPHWLRHSHATHAANRNVPLPLIQSTLGHTNVATTSTYLHARPNDSSSLYLPR</sequence>
<evidence type="ECO:0000313" key="8">
    <source>
        <dbReference type="EMBL" id="MFB2835358.1"/>
    </source>
</evidence>
<comment type="caution">
    <text evidence="8">The sequence shown here is derived from an EMBL/GenBank/DDBJ whole genome shotgun (WGS) entry which is preliminary data.</text>
</comment>
<feature type="domain" description="Core-binding (CB)" evidence="7">
    <location>
        <begin position="33"/>
        <end position="119"/>
    </location>
</feature>
<name>A0ABV4WJT6_9CYAN</name>
<comment type="similarity">
    <text evidence="1">Belongs to the 'phage' integrase family.</text>
</comment>
<keyword evidence="2" id="KW-0229">DNA integration</keyword>
<dbReference type="Pfam" id="PF00589">
    <property type="entry name" value="Phage_integrase"/>
    <property type="match status" value="1"/>
</dbReference>
<dbReference type="InterPro" id="IPR050090">
    <property type="entry name" value="Tyrosine_recombinase_XerCD"/>
</dbReference>
<dbReference type="PANTHER" id="PTHR30349:SF64">
    <property type="entry name" value="PROPHAGE INTEGRASE INTD-RELATED"/>
    <property type="match status" value="1"/>
</dbReference>
<evidence type="ECO:0000256" key="2">
    <source>
        <dbReference type="ARBA" id="ARBA00022908"/>
    </source>
</evidence>
<dbReference type="Gene3D" id="1.10.443.10">
    <property type="entry name" value="Intergrase catalytic core"/>
    <property type="match status" value="1"/>
</dbReference>
<keyword evidence="4" id="KW-0233">DNA recombination</keyword>
<accession>A0ABV4WJT6</accession>
<dbReference type="Proteomes" id="UP001576780">
    <property type="component" value="Unassembled WGS sequence"/>
</dbReference>
<proteinExistence type="inferred from homology"/>
<dbReference type="InterPro" id="IPR013762">
    <property type="entry name" value="Integrase-like_cat_sf"/>
</dbReference>
<evidence type="ECO:0000256" key="4">
    <source>
        <dbReference type="ARBA" id="ARBA00023172"/>
    </source>
</evidence>
<dbReference type="PROSITE" id="PS51898">
    <property type="entry name" value="TYR_RECOMBINASE"/>
    <property type="match status" value="1"/>
</dbReference>
<evidence type="ECO:0000256" key="3">
    <source>
        <dbReference type="ARBA" id="ARBA00023125"/>
    </source>
</evidence>
<feature type="domain" description="Tyr recombinase" evidence="6">
    <location>
        <begin position="142"/>
        <end position="316"/>
    </location>
</feature>
<organism evidence="8 9">
    <name type="scientific">Floridaenema evergladense BLCC-F167</name>
    <dbReference type="NCBI Taxonomy" id="3153639"/>
    <lineage>
        <taxon>Bacteria</taxon>
        <taxon>Bacillati</taxon>
        <taxon>Cyanobacteriota</taxon>
        <taxon>Cyanophyceae</taxon>
        <taxon>Oscillatoriophycideae</taxon>
        <taxon>Aerosakkonematales</taxon>
        <taxon>Aerosakkonemataceae</taxon>
        <taxon>Floridanema</taxon>
        <taxon>Floridanema evergladense</taxon>
    </lineage>
</organism>
<keyword evidence="9" id="KW-1185">Reference proteome</keyword>
<dbReference type="InterPro" id="IPR002104">
    <property type="entry name" value="Integrase_catalytic"/>
</dbReference>
<dbReference type="PROSITE" id="PS51900">
    <property type="entry name" value="CB"/>
    <property type="match status" value="1"/>
</dbReference>